<accession>A0AC34QNT1</accession>
<dbReference type="Proteomes" id="UP000887576">
    <property type="component" value="Unplaced"/>
</dbReference>
<evidence type="ECO:0000313" key="2">
    <source>
        <dbReference type="WBParaSite" id="JU765_v2.g17936.t1"/>
    </source>
</evidence>
<organism evidence="1 2">
    <name type="scientific">Panagrolaimus sp. JU765</name>
    <dbReference type="NCBI Taxonomy" id="591449"/>
    <lineage>
        <taxon>Eukaryota</taxon>
        <taxon>Metazoa</taxon>
        <taxon>Ecdysozoa</taxon>
        <taxon>Nematoda</taxon>
        <taxon>Chromadorea</taxon>
        <taxon>Rhabditida</taxon>
        <taxon>Tylenchina</taxon>
        <taxon>Panagrolaimomorpha</taxon>
        <taxon>Panagrolaimoidea</taxon>
        <taxon>Panagrolaimidae</taxon>
        <taxon>Panagrolaimus</taxon>
    </lineage>
</organism>
<evidence type="ECO:0000313" key="1">
    <source>
        <dbReference type="Proteomes" id="UP000887576"/>
    </source>
</evidence>
<reference evidence="2" key="1">
    <citation type="submission" date="2022-11" db="UniProtKB">
        <authorList>
            <consortium name="WormBaseParasite"/>
        </authorList>
    </citation>
    <scope>IDENTIFICATION</scope>
</reference>
<name>A0AC34QNT1_9BILA</name>
<sequence length="390" mass="45204">MKLEYSFFVLFLCFCTVTCVLSPDDKKKSEKKKNKSSTIEGRFVVDDKMKKHLINDNHVKKSDEFSDRHFRSGATLAFITPWNKDGYRLGKDAAKKFTHLSPVWFDVTVLEHDEFGCKIDGNHNINRDWIEQVRQNNPQIKLIPRFLFQKWTQQTVMNFLNDEQTSHRCAVSVLEFIQRNDFDGIVFEFYVELMYASRGKALEAAVEIIEQWAELFRKAKKEIIVPMAPAIQYGTMESNIAPYPFLKRIVQAVDYLMLMTYDYSGPEFEGVAPLPWVKTNVEYPLQDEPEDAQKILLGVNFYGYFDDPKTSGRTAGLVRDFIQRLKENPELSLVWDKTSEEHAIFKNKKPIGYFPTVRGIESRIEAARTLNTGIGIWELGQGLDEFTDLL</sequence>
<dbReference type="WBParaSite" id="JU765_v2.g17936.t1">
    <property type="protein sequence ID" value="JU765_v2.g17936.t1"/>
    <property type="gene ID" value="JU765_v2.g17936"/>
</dbReference>
<proteinExistence type="predicted"/>
<protein>
    <submittedName>
        <fullName evidence="2">GH18 domain-containing protein</fullName>
    </submittedName>
</protein>